<comment type="pathway">
    <text evidence="3">tRNA modification; 5-methoxycarbonylmethyl-2-thiouridine-tRNA biosynthesis.</text>
</comment>
<evidence type="ECO:0000256" key="2">
    <source>
        <dbReference type="ARBA" id="ARBA00004496"/>
    </source>
</evidence>
<proteinExistence type="inferred from homology"/>
<dbReference type="Pfam" id="PF10483">
    <property type="entry name" value="Elong_Iki1"/>
    <property type="match status" value="2"/>
</dbReference>
<evidence type="ECO:0000256" key="6">
    <source>
        <dbReference type="ARBA" id="ARBA00022490"/>
    </source>
</evidence>
<keyword evidence="8" id="KW-0539">Nucleus</keyword>
<keyword evidence="7" id="KW-0819">tRNA processing</keyword>
<evidence type="ECO:0000256" key="7">
    <source>
        <dbReference type="ARBA" id="ARBA00022694"/>
    </source>
</evidence>
<evidence type="ECO:0000256" key="1">
    <source>
        <dbReference type="ARBA" id="ARBA00004123"/>
    </source>
</evidence>
<dbReference type="CDD" id="cd19496">
    <property type="entry name" value="Elp5"/>
    <property type="match status" value="1"/>
</dbReference>
<reference evidence="10" key="2">
    <citation type="submission" date="2020-11" db="EMBL/GenBank/DDBJ databases">
        <authorList>
            <person name="McCartney M.A."/>
            <person name="Auch B."/>
            <person name="Kono T."/>
            <person name="Mallez S."/>
            <person name="Becker A."/>
            <person name="Gohl D.M."/>
            <person name="Silverstein K.A.T."/>
            <person name="Koren S."/>
            <person name="Bechman K.B."/>
            <person name="Herman A."/>
            <person name="Abrahante J.E."/>
            <person name="Garbe J."/>
        </authorList>
    </citation>
    <scope>NUCLEOTIDE SEQUENCE</scope>
    <source>
        <strain evidence="10">Duluth1</strain>
        <tissue evidence="10">Whole animal</tissue>
    </source>
</reference>
<evidence type="ECO:0000256" key="9">
    <source>
        <dbReference type="SAM" id="MobiDB-lite"/>
    </source>
</evidence>
<keyword evidence="11" id="KW-1185">Reference proteome</keyword>
<dbReference type="Gene3D" id="3.40.50.300">
    <property type="entry name" value="P-loop containing nucleotide triphosphate hydrolases"/>
    <property type="match status" value="1"/>
</dbReference>
<name>A0A9D4GTS5_DREPO</name>
<dbReference type="GO" id="GO:0000049">
    <property type="term" value="F:tRNA binding"/>
    <property type="evidence" value="ECO:0007669"/>
    <property type="project" value="TreeGrafter"/>
</dbReference>
<evidence type="ECO:0000313" key="10">
    <source>
        <dbReference type="EMBL" id="KAH3821321.1"/>
    </source>
</evidence>
<evidence type="ECO:0000256" key="3">
    <source>
        <dbReference type="ARBA" id="ARBA00005043"/>
    </source>
</evidence>
<comment type="similarity">
    <text evidence="4">Belongs to the ELP5 family.</text>
</comment>
<dbReference type="AlphaFoldDB" id="A0A9D4GTS5"/>
<dbReference type="GO" id="GO:0033588">
    <property type="term" value="C:elongator holoenzyme complex"/>
    <property type="evidence" value="ECO:0007669"/>
    <property type="project" value="InterPro"/>
</dbReference>
<dbReference type="InterPro" id="IPR027417">
    <property type="entry name" value="P-loop_NTPase"/>
</dbReference>
<feature type="region of interest" description="Disordered" evidence="9">
    <location>
        <begin position="277"/>
        <end position="303"/>
    </location>
</feature>
<sequence length="303" mass="34014">MIGDILDGKDKSKCILLEDTVVQSCVPLLVGFISSLAQRVERVHIICFDRHPQQFRDAVPQQFQNKLVFHDGTKDILGISPETQLSLQTNIPQYLNSVAGQPGCQAYHSVAVVIDNLSLSLLHRGAPYTCQTLAQIRETKIQGADVEQVVCSLHSDLHDNISLSLVEHLATTVVKVTEPKMDQFFMAANILHKRQSGKVIRTMEHFNINDQYGVFNVTEVKSVSATPSVMDSKQPDPTANLTFNLTLTDKEKEARSQVKLPYTYDREKQDDRLLKSVGEGKIFYQPDEADDFDEEDPDDDLDI</sequence>
<gene>
    <name evidence="10" type="ORF">DPMN_123084</name>
</gene>
<evidence type="ECO:0000256" key="5">
    <source>
        <dbReference type="ARBA" id="ARBA00020264"/>
    </source>
</evidence>
<dbReference type="EMBL" id="JAIWYP010000005">
    <property type="protein sequence ID" value="KAH3821321.1"/>
    <property type="molecule type" value="Genomic_DNA"/>
</dbReference>
<dbReference type="GO" id="GO:0005634">
    <property type="term" value="C:nucleus"/>
    <property type="evidence" value="ECO:0007669"/>
    <property type="project" value="UniProtKB-SubCell"/>
</dbReference>
<dbReference type="PANTHER" id="PTHR15641:SF1">
    <property type="entry name" value="ELONGATOR COMPLEX PROTEIN 5"/>
    <property type="match status" value="1"/>
</dbReference>
<dbReference type="GO" id="GO:0002098">
    <property type="term" value="P:tRNA wobble uridine modification"/>
    <property type="evidence" value="ECO:0007669"/>
    <property type="project" value="InterPro"/>
</dbReference>
<feature type="compositionally biased region" description="Acidic residues" evidence="9">
    <location>
        <begin position="287"/>
        <end position="303"/>
    </location>
</feature>
<keyword evidence="6" id="KW-0963">Cytoplasm</keyword>
<protein>
    <recommendedName>
        <fullName evidence="5">Elongator complex protein 5</fullName>
    </recommendedName>
</protein>
<evidence type="ECO:0000313" key="11">
    <source>
        <dbReference type="Proteomes" id="UP000828390"/>
    </source>
</evidence>
<evidence type="ECO:0000256" key="4">
    <source>
        <dbReference type="ARBA" id="ARBA00009567"/>
    </source>
</evidence>
<organism evidence="10 11">
    <name type="scientific">Dreissena polymorpha</name>
    <name type="common">Zebra mussel</name>
    <name type="synonym">Mytilus polymorpha</name>
    <dbReference type="NCBI Taxonomy" id="45954"/>
    <lineage>
        <taxon>Eukaryota</taxon>
        <taxon>Metazoa</taxon>
        <taxon>Spiralia</taxon>
        <taxon>Lophotrochozoa</taxon>
        <taxon>Mollusca</taxon>
        <taxon>Bivalvia</taxon>
        <taxon>Autobranchia</taxon>
        <taxon>Heteroconchia</taxon>
        <taxon>Euheterodonta</taxon>
        <taxon>Imparidentia</taxon>
        <taxon>Neoheterodontei</taxon>
        <taxon>Myida</taxon>
        <taxon>Dreissenoidea</taxon>
        <taxon>Dreissenidae</taxon>
        <taxon>Dreissena</taxon>
    </lineage>
</organism>
<accession>A0A9D4GTS5</accession>
<reference evidence="10" key="1">
    <citation type="journal article" date="2019" name="bioRxiv">
        <title>The Genome of the Zebra Mussel, Dreissena polymorpha: A Resource for Invasive Species Research.</title>
        <authorList>
            <person name="McCartney M.A."/>
            <person name="Auch B."/>
            <person name="Kono T."/>
            <person name="Mallez S."/>
            <person name="Zhang Y."/>
            <person name="Obille A."/>
            <person name="Becker A."/>
            <person name="Abrahante J.E."/>
            <person name="Garbe J."/>
            <person name="Badalamenti J.P."/>
            <person name="Herman A."/>
            <person name="Mangelson H."/>
            <person name="Liachko I."/>
            <person name="Sullivan S."/>
            <person name="Sone E.D."/>
            <person name="Koren S."/>
            <person name="Silverstein K.A.T."/>
            <person name="Beckman K.B."/>
            <person name="Gohl D.M."/>
        </authorList>
    </citation>
    <scope>NUCLEOTIDE SEQUENCE</scope>
    <source>
        <strain evidence="10">Duluth1</strain>
        <tissue evidence="10">Whole animal</tissue>
    </source>
</reference>
<dbReference type="InterPro" id="IPR019519">
    <property type="entry name" value="Elp5"/>
</dbReference>
<dbReference type="OrthoDB" id="166907at2759"/>
<dbReference type="Proteomes" id="UP000828390">
    <property type="component" value="Unassembled WGS sequence"/>
</dbReference>
<comment type="subcellular location">
    <subcellularLocation>
        <location evidence="2">Cytoplasm</location>
    </subcellularLocation>
    <subcellularLocation>
        <location evidence="1">Nucleus</location>
    </subcellularLocation>
</comment>
<evidence type="ECO:0000256" key="8">
    <source>
        <dbReference type="ARBA" id="ARBA00023242"/>
    </source>
</evidence>
<dbReference type="GO" id="GO:0005829">
    <property type="term" value="C:cytosol"/>
    <property type="evidence" value="ECO:0007669"/>
    <property type="project" value="TreeGrafter"/>
</dbReference>
<comment type="caution">
    <text evidence="10">The sequence shown here is derived from an EMBL/GenBank/DDBJ whole genome shotgun (WGS) entry which is preliminary data.</text>
</comment>
<dbReference type="PANTHER" id="PTHR15641">
    <property type="entry name" value="ELONGATOR COMPLEX PROTEIN 5"/>
    <property type="match status" value="1"/>
</dbReference>